<dbReference type="AlphaFoldDB" id="A0A221SWN5"/>
<evidence type="ECO:0000259" key="1">
    <source>
        <dbReference type="Pfam" id="PF14339"/>
    </source>
</evidence>
<dbReference type="PROSITE" id="PS51257">
    <property type="entry name" value="PROKAR_LIPOPROTEIN"/>
    <property type="match status" value="1"/>
</dbReference>
<reference evidence="2 3" key="1">
    <citation type="submission" date="2017-05" db="EMBL/GenBank/DDBJ databases">
        <title>The complete genome sequence of Deinococcus ficus isolated from the rhizosphere of the Ficus religiosa L. in Taiwan.</title>
        <authorList>
            <person name="Wu K.-M."/>
            <person name="Liao T.-L."/>
            <person name="Liu Y.-M."/>
            <person name="Young C.-C."/>
            <person name="Tsai S.-F."/>
        </authorList>
    </citation>
    <scope>NUCLEOTIDE SEQUENCE [LARGE SCALE GENOMIC DNA]</scope>
    <source>
        <strain evidence="2 3">CC-FR2-10</strain>
    </source>
</reference>
<dbReference type="InterPro" id="IPR025507">
    <property type="entry name" value="DUF4394"/>
</dbReference>
<evidence type="ECO:0000313" key="2">
    <source>
        <dbReference type="EMBL" id="ASN81053.1"/>
    </source>
</evidence>
<feature type="domain" description="DUF4394" evidence="1">
    <location>
        <begin position="43"/>
        <end position="279"/>
    </location>
</feature>
<protein>
    <recommendedName>
        <fullName evidence="1">DUF4394 domain-containing protein</fullName>
    </recommendedName>
</protein>
<dbReference type="EMBL" id="CP021081">
    <property type="protein sequence ID" value="ASN81053.1"/>
    <property type="molecule type" value="Genomic_DNA"/>
</dbReference>
<dbReference type="Proteomes" id="UP000259030">
    <property type="component" value="Chromosome"/>
</dbReference>
<dbReference type="InterPro" id="IPR011048">
    <property type="entry name" value="Haem_d1_sf"/>
</dbReference>
<organism evidence="2 3">
    <name type="scientific">Deinococcus ficus</name>
    <dbReference type="NCBI Taxonomy" id="317577"/>
    <lineage>
        <taxon>Bacteria</taxon>
        <taxon>Thermotogati</taxon>
        <taxon>Deinococcota</taxon>
        <taxon>Deinococci</taxon>
        <taxon>Deinococcales</taxon>
        <taxon>Deinococcaceae</taxon>
        <taxon>Deinococcus</taxon>
    </lineage>
</organism>
<name>A0A221SWN5_9DEIO</name>
<accession>A0A221SWN5</accession>
<dbReference type="SUPFAM" id="SSF51004">
    <property type="entry name" value="C-terminal (heme d1) domain of cytochrome cd1-nitrite reductase"/>
    <property type="match status" value="1"/>
</dbReference>
<dbReference type="STRING" id="317577.GCA_000419625_02195"/>
<proteinExistence type="predicted"/>
<evidence type="ECO:0000313" key="3">
    <source>
        <dbReference type="Proteomes" id="UP000259030"/>
    </source>
</evidence>
<dbReference type="KEGG" id="dfc:DFI_08605"/>
<keyword evidence="3" id="KW-1185">Reference proteome</keyword>
<dbReference type="RefSeq" id="WP_027461796.1">
    <property type="nucleotide sequence ID" value="NZ_CP021081.1"/>
</dbReference>
<dbReference type="Pfam" id="PF14339">
    <property type="entry name" value="DUF4394"/>
    <property type="match status" value="1"/>
</dbReference>
<sequence>MKRITLPALTVIGALILAACSQTLLPAAPLGQLAYALSGGGTLAAFGLDNAQASLTTRAITGLPAGEALVDLDVRNTDNRLYGISATGRVYRLDPATGAATADGSAASQSVIAMDFNPVANRLRVLGSSDLDLNVRLTLNAAPVPATSPAGTLTADGTFTYAAGGTNPELVAAAYTNSFDNSAAGAVNTGTTTTLYSLDAGTDQLVVHSAGPQFSTLTAVGALGVDIMAGRTGFDIVGASGAYLSSSTGAGTNVYALNLTTGQATLKTSLSGVALTGLALQPAAQ</sequence>
<gene>
    <name evidence="2" type="ORF">DFI_08605</name>
</gene>